<evidence type="ECO:0000256" key="1">
    <source>
        <dbReference type="SAM" id="Phobius"/>
    </source>
</evidence>
<dbReference type="AlphaFoldDB" id="A0A837NG72"/>
<dbReference type="EMBL" id="AVFJ02000036">
    <property type="protein sequence ID" value="KPL56512.1"/>
    <property type="molecule type" value="Genomic_DNA"/>
</dbReference>
<feature type="transmembrane region" description="Helical" evidence="1">
    <location>
        <begin position="44"/>
        <end position="64"/>
    </location>
</feature>
<comment type="caution">
    <text evidence="2">The sequence shown here is derived from an EMBL/GenBank/DDBJ whole genome shotgun (WGS) entry which is preliminary data.</text>
</comment>
<evidence type="ECO:0000313" key="2">
    <source>
        <dbReference type="EMBL" id="KPL56512.1"/>
    </source>
</evidence>
<sequence length="130" mass="15362">MIEQDTRRVFMNFAPSEWFGFNKRARHDMTFTKTINGETSTKQVYGHFNVWALLFTWFYALFSVRCRTPFFLLKTAVPFLGMLSLNMVTQLFFSDQVVMSIGLLGDIWYGFMFETWFRNQLVANGYQQTA</sequence>
<proteinExistence type="predicted"/>
<reference evidence="2" key="1">
    <citation type="journal article" date="2016" name="Genome Announc.">
        <title>Draft Genome Sequence of Lactobacillus plantarum 2025.</title>
        <authorList>
            <person name="Karlyshev A.V."/>
            <person name="Khlebnikov V.C."/>
            <person name="Kosarev I.V."/>
            <person name="Abramov V.M."/>
        </authorList>
    </citation>
    <scope>NUCLEOTIDE SEQUENCE [LARGE SCALE GENOMIC DNA]</scope>
    <source>
        <strain evidence="2">2025</strain>
    </source>
</reference>
<keyword evidence="1" id="KW-0472">Membrane</keyword>
<keyword evidence="1" id="KW-1133">Transmembrane helix</keyword>
<name>A0A837NG72_LACPN</name>
<protein>
    <submittedName>
        <fullName evidence="2">Uncharacterized protein</fullName>
    </submittedName>
</protein>
<gene>
    <name evidence="2" type="ORF">N876_0210805</name>
</gene>
<feature type="transmembrane region" description="Helical" evidence="1">
    <location>
        <begin position="99"/>
        <end position="117"/>
    </location>
</feature>
<keyword evidence="1" id="KW-0812">Transmembrane</keyword>
<accession>A0A837NG72</accession>
<organism evidence="2">
    <name type="scientific">Lactiplantibacillus plantarum 2025</name>
    <dbReference type="NCBI Taxonomy" id="1385856"/>
    <lineage>
        <taxon>Bacteria</taxon>
        <taxon>Bacillati</taxon>
        <taxon>Bacillota</taxon>
        <taxon>Bacilli</taxon>
        <taxon>Lactobacillales</taxon>
        <taxon>Lactobacillaceae</taxon>
        <taxon>Lactiplantibacillus</taxon>
    </lineage>
</organism>